<dbReference type="GO" id="GO:0008171">
    <property type="term" value="F:O-methyltransferase activity"/>
    <property type="evidence" value="ECO:0007669"/>
    <property type="project" value="InterPro"/>
</dbReference>
<dbReference type="InterPro" id="IPR002935">
    <property type="entry name" value="SAM_O-MeTrfase"/>
</dbReference>
<gene>
    <name evidence="4" type="ORF">SAMN04488116_0682</name>
</gene>
<evidence type="ECO:0000313" key="4">
    <source>
        <dbReference type="EMBL" id="SHG27222.1"/>
    </source>
</evidence>
<evidence type="ECO:0000256" key="3">
    <source>
        <dbReference type="ARBA" id="ARBA00022691"/>
    </source>
</evidence>
<dbReference type="RefSeq" id="WP_073176474.1">
    <property type="nucleotide sequence ID" value="NZ_FQWL01000001.1"/>
</dbReference>
<dbReference type="STRING" id="570519.SAMN04488116_0682"/>
<proteinExistence type="predicted"/>
<evidence type="ECO:0000256" key="2">
    <source>
        <dbReference type="ARBA" id="ARBA00022679"/>
    </source>
</evidence>
<dbReference type="InterPro" id="IPR029063">
    <property type="entry name" value="SAM-dependent_MTases_sf"/>
</dbReference>
<keyword evidence="2 4" id="KW-0808">Transferase</keyword>
<dbReference type="GO" id="GO:0032259">
    <property type="term" value="P:methylation"/>
    <property type="evidence" value="ECO:0007669"/>
    <property type="project" value="UniProtKB-KW"/>
</dbReference>
<dbReference type="CDD" id="cd02440">
    <property type="entry name" value="AdoMet_MTases"/>
    <property type="match status" value="1"/>
</dbReference>
<evidence type="ECO:0000313" key="5">
    <source>
        <dbReference type="Proteomes" id="UP000184532"/>
    </source>
</evidence>
<reference evidence="5" key="1">
    <citation type="submission" date="2016-11" db="EMBL/GenBank/DDBJ databases">
        <authorList>
            <person name="Varghese N."/>
            <person name="Submissions S."/>
        </authorList>
    </citation>
    <scope>NUCLEOTIDE SEQUENCE [LARGE SCALE GENOMIC DNA]</scope>
    <source>
        <strain evidence="5">DSM 22638</strain>
    </source>
</reference>
<dbReference type="EMBL" id="FQWL01000001">
    <property type="protein sequence ID" value="SHG27222.1"/>
    <property type="molecule type" value="Genomic_DNA"/>
</dbReference>
<keyword evidence="3" id="KW-0949">S-adenosyl-L-methionine</keyword>
<dbReference type="SUPFAM" id="SSF53335">
    <property type="entry name" value="S-adenosyl-L-methionine-dependent methyltransferases"/>
    <property type="match status" value="1"/>
</dbReference>
<keyword evidence="5" id="KW-1185">Reference proteome</keyword>
<keyword evidence="1 4" id="KW-0489">Methyltransferase</keyword>
<dbReference type="OrthoDB" id="484536at2"/>
<dbReference type="PANTHER" id="PTHR43167">
    <property type="entry name" value="PUTATIVE (AFU_ORTHOLOGUE AFUA_6G01830)-RELATED"/>
    <property type="match status" value="1"/>
</dbReference>
<dbReference type="Proteomes" id="UP000184532">
    <property type="component" value="Unassembled WGS sequence"/>
</dbReference>
<protein>
    <submittedName>
        <fullName evidence="4">Predicted O-methyltransferase YrrM</fullName>
    </submittedName>
</protein>
<name>A0A1M5IG03_9FLAO</name>
<dbReference type="AlphaFoldDB" id="A0A1M5IG03"/>
<dbReference type="Gene3D" id="3.40.50.150">
    <property type="entry name" value="Vaccinia Virus protein VP39"/>
    <property type="match status" value="1"/>
</dbReference>
<sequence length="193" mass="21495">MDQTNILDAPKVYSDLVSKSKEVGFTMPSDLYIGTLLKTLVASKRGGSFLELGTGMGLSLAWILDGMDKDSCAISLDNDGDLIDIAKEFFHKEARLKLFCCDGEVWLKEYTGDGFDLIFADAWPGKYSTLDKALSMVNMGGYYVIDDMKKQPNWPDGHEELAKSLVDILEKREDFVLTKMDWSTGVIVAVKIK</sequence>
<organism evidence="4 5">
    <name type="scientific">Flagellimonas flava</name>
    <dbReference type="NCBI Taxonomy" id="570519"/>
    <lineage>
        <taxon>Bacteria</taxon>
        <taxon>Pseudomonadati</taxon>
        <taxon>Bacteroidota</taxon>
        <taxon>Flavobacteriia</taxon>
        <taxon>Flavobacteriales</taxon>
        <taxon>Flavobacteriaceae</taxon>
        <taxon>Flagellimonas</taxon>
    </lineage>
</organism>
<evidence type="ECO:0000256" key="1">
    <source>
        <dbReference type="ARBA" id="ARBA00022603"/>
    </source>
</evidence>
<accession>A0A1M5IG03</accession>
<dbReference type="PANTHER" id="PTHR43167:SF1">
    <property type="entry name" value="PUTATIVE (AFU_ORTHOLOGUE AFUA_6G01830)-RELATED"/>
    <property type="match status" value="1"/>
</dbReference>
<dbReference type="Pfam" id="PF01596">
    <property type="entry name" value="Methyltransf_3"/>
    <property type="match status" value="1"/>
</dbReference>